<dbReference type="PROSITE" id="PS50191">
    <property type="entry name" value="CRAL_TRIO"/>
    <property type="match status" value="1"/>
</dbReference>
<dbReference type="Gene3D" id="3.40.525.10">
    <property type="entry name" value="CRAL-TRIO lipid binding domain"/>
    <property type="match status" value="1"/>
</dbReference>
<evidence type="ECO:0000313" key="4">
    <source>
        <dbReference type="Proteomes" id="UP000777482"/>
    </source>
</evidence>
<feature type="region of interest" description="Disordered" evidence="1">
    <location>
        <begin position="1"/>
        <end position="43"/>
    </location>
</feature>
<proteinExistence type="predicted"/>
<dbReference type="InterPro" id="IPR036865">
    <property type="entry name" value="CRAL-TRIO_dom_sf"/>
</dbReference>
<dbReference type="InterPro" id="IPR052578">
    <property type="entry name" value="PI_Transfer_CRAL-TRIO"/>
</dbReference>
<dbReference type="InterPro" id="IPR036273">
    <property type="entry name" value="CRAL/TRIO_N_dom_sf"/>
</dbReference>
<dbReference type="InterPro" id="IPR001251">
    <property type="entry name" value="CRAL-TRIO_dom"/>
</dbReference>
<feature type="region of interest" description="Disordered" evidence="1">
    <location>
        <begin position="356"/>
        <end position="444"/>
    </location>
</feature>
<evidence type="ECO:0000259" key="2">
    <source>
        <dbReference type="PROSITE" id="PS50191"/>
    </source>
</evidence>
<feature type="compositionally biased region" description="Low complexity" evidence="1">
    <location>
        <begin position="379"/>
        <end position="396"/>
    </location>
</feature>
<sequence>MTAFEDSLPPPPRNDPVTPYSLPLPHPNPDSKPVAPKPLSGDQQQKLDRLIAHFNQPDFVLPRSLKTLKARWQKDAGGASRIGTLFGRSVTASEQEMADLHPLSDVEKCYWSSQAFQRCLRATKWDYPSALKRAEETLVWRREFQVEEMTEEEVWREGETGKELVFGYDVNCRPVLYMHPHRQNTEVGPKQIAFVVWCLERTIDLAPATDPATEMLCLCIDFGAGQKNSGQPTTLGQARKVLEILQTYYCERLGKAVCVNIPQIFFAFYKLVSPFVDPVTKEKIRFLEKPDATSLIPANQLQKIFGGEINLEYDHASYFPALTKLCLERKAANLERWRQYGNDRCGLDEAVIRGAYVPGEEHDPTKGVAEKEGDVAGRSSAPPSAAASVSNLSSAAADDDDLPTEQLAQSTLTDETETENASTSSSSEATAVNSHITNNGTASVPALVRNATEGGEDKFVEAPLASATAVEQAVPAIH</sequence>
<feature type="compositionally biased region" description="Polar residues" evidence="1">
    <location>
        <begin position="432"/>
        <end position="442"/>
    </location>
</feature>
<feature type="domain" description="CRAL-TRIO" evidence="2">
    <location>
        <begin position="165"/>
        <end position="313"/>
    </location>
</feature>
<keyword evidence="4" id="KW-1185">Reference proteome</keyword>
<feature type="compositionally biased region" description="Basic and acidic residues" evidence="1">
    <location>
        <begin position="359"/>
        <end position="375"/>
    </location>
</feature>
<feature type="compositionally biased region" description="Low complexity" evidence="1">
    <location>
        <begin position="419"/>
        <end position="431"/>
    </location>
</feature>
<dbReference type="GO" id="GO:0008526">
    <property type="term" value="F:phosphatidylinositol transfer activity"/>
    <property type="evidence" value="ECO:0007669"/>
    <property type="project" value="TreeGrafter"/>
</dbReference>
<dbReference type="Proteomes" id="UP000777482">
    <property type="component" value="Unassembled WGS sequence"/>
</dbReference>
<dbReference type="AlphaFoldDB" id="A0A9P6W659"/>
<evidence type="ECO:0000256" key="1">
    <source>
        <dbReference type="SAM" id="MobiDB-lite"/>
    </source>
</evidence>
<dbReference type="SUPFAM" id="SSF46938">
    <property type="entry name" value="CRAL/TRIO N-terminal domain"/>
    <property type="match status" value="1"/>
</dbReference>
<dbReference type="PANTHER" id="PTHR45824">
    <property type="entry name" value="GH16843P"/>
    <property type="match status" value="1"/>
</dbReference>
<dbReference type="PANTHER" id="PTHR45824:SF29">
    <property type="entry name" value="GH16843P"/>
    <property type="match status" value="1"/>
</dbReference>
<accession>A0A9P6W659</accession>
<dbReference type="CDD" id="cd00170">
    <property type="entry name" value="SEC14"/>
    <property type="match status" value="1"/>
</dbReference>
<reference evidence="3 4" key="1">
    <citation type="submission" date="2020-11" db="EMBL/GenBank/DDBJ databases">
        <title>Kefir isolates.</title>
        <authorList>
            <person name="Marcisauskas S."/>
            <person name="Kim Y."/>
            <person name="Blasche S."/>
        </authorList>
    </citation>
    <scope>NUCLEOTIDE SEQUENCE [LARGE SCALE GENOMIC DNA]</scope>
    <source>
        <strain evidence="3 4">KR</strain>
    </source>
</reference>
<dbReference type="EMBL" id="PUHQ01000011">
    <property type="protein sequence ID" value="KAG0665006.1"/>
    <property type="molecule type" value="Genomic_DNA"/>
</dbReference>
<dbReference type="SUPFAM" id="SSF52087">
    <property type="entry name" value="CRAL/TRIO domain"/>
    <property type="match status" value="1"/>
</dbReference>
<evidence type="ECO:0000313" key="3">
    <source>
        <dbReference type="EMBL" id="KAG0665006.1"/>
    </source>
</evidence>
<protein>
    <recommendedName>
        <fullName evidence="2">CRAL-TRIO domain-containing protein</fullName>
    </recommendedName>
</protein>
<dbReference type="SMART" id="SM00516">
    <property type="entry name" value="SEC14"/>
    <property type="match status" value="1"/>
</dbReference>
<name>A0A9P6W659_RHOMI</name>
<comment type="caution">
    <text evidence="3">The sequence shown here is derived from an EMBL/GenBank/DDBJ whole genome shotgun (WGS) entry which is preliminary data.</text>
</comment>
<dbReference type="Pfam" id="PF00650">
    <property type="entry name" value="CRAL_TRIO"/>
    <property type="match status" value="1"/>
</dbReference>
<dbReference type="OrthoDB" id="75724at2759"/>
<gene>
    <name evidence="3" type="ORF">C6P46_000632</name>
</gene>
<organism evidence="3 4">
    <name type="scientific">Rhodotorula mucilaginosa</name>
    <name type="common">Yeast</name>
    <name type="synonym">Rhodotorula rubra</name>
    <dbReference type="NCBI Taxonomy" id="5537"/>
    <lineage>
        <taxon>Eukaryota</taxon>
        <taxon>Fungi</taxon>
        <taxon>Dikarya</taxon>
        <taxon>Basidiomycota</taxon>
        <taxon>Pucciniomycotina</taxon>
        <taxon>Microbotryomycetes</taxon>
        <taxon>Sporidiobolales</taxon>
        <taxon>Sporidiobolaceae</taxon>
        <taxon>Rhodotorula</taxon>
    </lineage>
</organism>